<reference evidence="6" key="1">
    <citation type="submission" date="2016-10" db="EMBL/GenBank/DDBJ databases">
        <authorList>
            <person name="Varghese N."/>
            <person name="Submissions S."/>
        </authorList>
    </citation>
    <scope>NUCLEOTIDE SEQUENCE [LARGE SCALE GENOMIC DNA]</scope>
    <source>
        <strain evidence="6">DSM 3695</strain>
    </source>
</reference>
<dbReference type="OrthoDB" id="8231503at2"/>
<evidence type="ECO:0000313" key="5">
    <source>
        <dbReference type="EMBL" id="SEW39801.1"/>
    </source>
</evidence>
<evidence type="ECO:0000256" key="1">
    <source>
        <dbReference type="ARBA" id="ARBA00023015"/>
    </source>
</evidence>
<sequence length="130" mass="14689">MEITNQHYDAGICPVSKTIALISGKWKPVILYLIRQDINRFGLLQEKMPRISKKILTGHLRELEKHGLISREVIVSKHPQIVIYHLTGSGISLLGLTAQIFQWGNENLCQNTIPILNTLAFTARSPKFTT</sequence>
<dbReference type="PANTHER" id="PTHR33204">
    <property type="entry name" value="TRANSCRIPTIONAL REGULATOR, MARR FAMILY"/>
    <property type="match status" value="1"/>
</dbReference>
<organism evidence="5 6">
    <name type="scientific">Chitinophaga arvensicola</name>
    <dbReference type="NCBI Taxonomy" id="29529"/>
    <lineage>
        <taxon>Bacteria</taxon>
        <taxon>Pseudomonadati</taxon>
        <taxon>Bacteroidota</taxon>
        <taxon>Chitinophagia</taxon>
        <taxon>Chitinophagales</taxon>
        <taxon>Chitinophagaceae</taxon>
        <taxon>Chitinophaga</taxon>
    </lineage>
</organism>
<evidence type="ECO:0000256" key="2">
    <source>
        <dbReference type="ARBA" id="ARBA00023125"/>
    </source>
</evidence>
<feature type="domain" description="HTH hxlR-type" evidence="4">
    <location>
        <begin position="13"/>
        <end position="112"/>
    </location>
</feature>
<dbReference type="RefSeq" id="WP_089895634.1">
    <property type="nucleotide sequence ID" value="NZ_FOJG01000001.1"/>
</dbReference>
<dbReference type="PANTHER" id="PTHR33204:SF29">
    <property type="entry name" value="TRANSCRIPTIONAL REGULATOR"/>
    <property type="match status" value="1"/>
</dbReference>
<dbReference type="EMBL" id="FOJG01000001">
    <property type="protein sequence ID" value="SEW39801.1"/>
    <property type="molecule type" value="Genomic_DNA"/>
</dbReference>
<dbReference type="InterPro" id="IPR036388">
    <property type="entry name" value="WH-like_DNA-bd_sf"/>
</dbReference>
<proteinExistence type="predicted"/>
<name>A0A1I0RGJ2_9BACT</name>
<protein>
    <submittedName>
        <fullName evidence="5">DNA-binding transcriptional regulator, HxlR family</fullName>
    </submittedName>
</protein>
<keyword evidence="3" id="KW-0804">Transcription</keyword>
<dbReference type="InterPro" id="IPR002577">
    <property type="entry name" value="HTH_HxlR"/>
</dbReference>
<keyword evidence="2 5" id="KW-0238">DNA-binding</keyword>
<keyword evidence="1" id="KW-0805">Transcription regulation</keyword>
<dbReference type="STRING" id="29529.SAMN04488122_2785"/>
<dbReference type="SUPFAM" id="SSF46785">
    <property type="entry name" value="Winged helix' DNA-binding domain"/>
    <property type="match status" value="1"/>
</dbReference>
<accession>A0A1I0RGJ2</accession>
<evidence type="ECO:0000313" key="6">
    <source>
        <dbReference type="Proteomes" id="UP000199310"/>
    </source>
</evidence>
<dbReference type="Gene3D" id="1.10.10.10">
    <property type="entry name" value="Winged helix-like DNA-binding domain superfamily/Winged helix DNA-binding domain"/>
    <property type="match status" value="1"/>
</dbReference>
<dbReference type="Proteomes" id="UP000199310">
    <property type="component" value="Unassembled WGS sequence"/>
</dbReference>
<dbReference type="Pfam" id="PF01638">
    <property type="entry name" value="HxlR"/>
    <property type="match status" value="1"/>
</dbReference>
<evidence type="ECO:0000256" key="3">
    <source>
        <dbReference type="ARBA" id="ARBA00023163"/>
    </source>
</evidence>
<evidence type="ECO:0000259" key="4">
    <source>
        <dbReference type="PROSITE" id="PS51118"/>
    </source>
</evidence>
<dbReference type="InterPro" id="IPR036390">
    <property type="entry name" value="WH_DNA-bd_sf"/>
</dbReference>
<dbReference type="AlphaFoldDB" id="A0A1I0RGJ2"/>
<gene>
    <name evidence="5" type="ORF">SAMN04488122_2785</name>
</gene>
<dbReference type="PROSITE" id="PS51118">
    <property type="entry name" value="HTH_HXLR"/>
    <property type="match status" value="1"/>
</dbReference>
<dbReference type="GO" id="GO:0003677">
    <property type="term" value="F:DNA binding"/>
    <property type="evidence" value="ECO:0007669"/>
    <property type="project" value="UniProtKB-KW"/>
</dbReference>
<keyword evidence="6" id="KW-1185">Reference proteome</keyword>